<dbReference type="InterPro" id="IPR037238">
    <property type="entry name" value="YbiA-like_sf"/>
</dbReference>
<evidence type="ECO:0000313" key="3">
    <source>
        <dbReference type="Proteomes" id="UP000011083"/>
    </source>
</evidence>
<proteinExistence type="predicted"/>
<dbReference type="Gene3D" id="1.10.357.40">
    <property type="entry name" value="YbiA-like"/>
    <property type="match status" value="1"/>
</dbReference>
<feature type="domain" description="NADAR" evidence="1">
    <location>
        <begin position="2"/>
        <end position="66"/>
    </location>
</feature>
<protein>
    <submittedName>
        <fullName evidence="2">Swarming motility protein ybia, putative</fullName>
    </submittedName>
</protein>
<evidence type="ECO:0000313" key="2">
    <source>
        <dbReference type="EMBL" id="ELR18331.1"/>
    </source>
</evidence>
<gene>
    <name evidence="2" type="ORF">ACA1_372030</name>
</gene>
<dbReference type="CDD" id="cd15457">
    <property type="entry name" value="NADAR"/>
    <property type="match status" value="1"/>
</dbReference>
<dbReference type="VEuPathDB" id="AmoebaDB:ACA1_372030"/>
<dbReference type="OrthoDB" id="206452at2759"/>
<dbReference type="InterPro" id="IPR012816">
    <property type="entry name" value="NADAR"/>
</dbReference>
<dbReference type="SUPFAM" id="SSF143990">
    <property type="entry name" value="YbiA-like"/>
    <property type="match status" value="1"/>
</dbReference>
<keyword evidence="3" id="KW-1185">Reference proteome</keyword>
<dbReference type="OMA" id="RTRNDAY"/>
<dbReference type="GeneID" id="14918879"/>
<dbReference type="RefSeq" id="XP_004340351.1">
    <property type="nucleotide sequence ID" value="XM_004340303.1"/>
</dbReference>
<reference evidence="2 3" key="1">
    <citation type="journal article" date="2013" name="Genome Biol.">
        <title>Genome of Acanthamoeba castellanii highlights extensive lateral gene transfer and early evolution of tyrosine kinase signaling.</title>
        <authorList>
            <person name="Clarke M."/>
            <person name="Lohan A.J."/>
            <person name="Liu B."/>
            <person name="Lagkouvardos I."/>
            <person name="Roy S."/>
            <person name="Zafar N."/>
            <person name="Bertelli C."/>
            <person name="Schilde C."/>
            <person name="Kianianmomeni A."/>
            <person name="Burglin T.R."/>
            <person name="Frech C."/>
            <person name="Turcotte B."/>
            <person name="Kopec K.O."/>
            <person name="Synnott J.M."/>
            <person name="Choo C."/>
            <person name="Paponov I."/>
            <person name="Finkler A."/>
            <person name="Soon Heng Tan C."/>
            <person name="Hutchins A.P."/>
            <person name="Weinmeier T."/>
            <person name="Rattei T."/>
            <person name="Chu J.S."/>
            <person name="Gimenez G."/>
            <person name="Irimia M."/>
            <person name="Rigden D.J."/>
            <person name="Fitzpatrick D.A."/>
            <person name="Lorenzo-Morales J."/>
            <person name="Bateman A."/>
            <person name="Chiu C.H."/>
            <person name="Tang P."/>
            <person name="Hegemann P."/>
            <person name="Fromm H."/>
            <person name="Raoult D."/>
            <person name="Greub G."/>
            <person name="Miranda-Saavedra D."/>
            <person name="Chen N."/>
            <person name="Nash P."/>
            <person name="Ginger M.L."/>
            <person name="Horn M."/>
            <person name="Schaap P."/>
            <person name="Caler L."/>
            <person name="Loftus B."/>
        </authorList>
    </citation>
    <scope>NUCLEOTIDE SEQUENCE [LARGE SCALE GENOMIC DNA]</scope>
    <source>
        <strain evidence="2 3">Neff</strain>
    </source>
</reference>
<dbReference type="AlphaFoldDB" id="L8H1R7"/>
<evidence type="ECO:0000259" key="1">
    <source>
        <dbReference type="Pfam" id="PF08719"/>
    </source>
</evidence>
<dbReference type="Proteomes" id="UP000011083">
    <property type="component" value="Unassembled WGS sequence"/>
</dbReference>
<dbReference type="Pfam" id="PF08719">
    <property type="entry name" value="NADAR"/>
    <property type="match status" value="1"/>
</dbReference>
<dbReference type="EMBL" id="KB007960">
    <property type="protein sequence ID" value="ELR18331.1"/>
    <property type="molecule type" value="Genomic_DNA"/>
</dbReference>
<accession>L8H1R7</accession>
<dbReference type="KEGG" id="acan:ACA1_372030"/>
<organism evidence="2 3">
    <name type="scientific">Acanthamoeba castellanii (strain ATCC 30010 / Neff)</name>
    <dbReference type="NCBI Taxonomy" id="1257118"/>
    <lineage>
        <taxon>Eukaryota</taxon>
        <taxon>Amoebozoa</taxon>
        <taxon>Discosea</taxon>
        <taxon>Longamoebia</taxon>
        <taxon>Centramoebida</taxon>
        <taxon>Acanthamoebidae</taxon>
        <taxon>Acanthamoeba</taxon>
    </lineage>
</organism>
<sequence>MKERVAEEAIRAKFEQNPEERAKLLATKGATLIQRTRNDAYWGIPESATLGENKMGKILMLVRDELLNAQSTTS</sequence>
<name>L8H1R7_ACACF</name>